<dbReference type="KEGG" id="cme:CYME_CMQ321C"/>
<dbReference type="SUPFAM" id="SSF54999">
    <property type="entry name" value="Ribosomal protein S10"/>
    <property type="match status" value="1"/>
</dbReference>
<protein>
    <recommendedName>
        <fullName evidence="4">Small ribosomal subunit protein uS10 domain-containing protein</fullName>
    </recommendedName>
</protein>
<keyword evidence="1" id="KW-0689">Ribosomal protein</keyword>
<gene>
    <name evidence="5" type="ORF">CYME_CMQ321C</name>
</gene>
<dbReference type="OrthoDB" id="366214at2759"/>
<feature type="domain" description="Small ribosomal subunit protein uS10" evidence="4">
    <location>
        <begin position="53"/>
        <end position="152"/>
    </location>
</feature>
<dbReference type="SMART" id="SM01403">
    <property type="entry name" value="Ribosomal_S10"/>
    <property type="match status" value="1"/>
</dbReference>
<dbReference type="HOGENOM" id="CLU_1201341_0_0_1"/>
<accession>M1VGC9</accession>
<feature type="region of interest" description="Disordered" evidence="3">
    <location>
        <begin position="209"/>
        <end position="231"/>
    </location>
</feature>
<reference evidence="5 6" key="1">
    <citation type="journal article" date="2004" name="Nature">
        <title>Genome sequence of the ultrasmall unicellular red alga Cyanidioschyzon merolae 10D.</title>
        <authorList>
            <person name="Matsuzaki M."/>
            <person name="Misumi O."/>
            <person name="Shin-i T."/>
            <person name="Maruyama S."/>
            <person name="Takahara M."/>
            <person name="Miyagishima S."/>
            <person name="Mori T."/>
            <person name="Nishida K."/>
            <person name="Yagisawa F."/>
            <person name="Nishida K."/>
            <person name="Yoshida Y."/>
            <person name="Nishimura Y."/>
            <person name="Nakao S."/>
            <person name="Kobayashi T."/>
            <person name="Momoyama Y."/>
            <person name="Higashiyama T."/>
            <person name="Minoda A."/>
            <person name="Sano M."/>
            <person name="Nomoto H."/>
            <person name="Oishi K."/>
            <person name="Hayashi H."/>
            <person name="Ohta F."/>
            <person name="Nishizaka S."/>
            <person name="Haga S."/>
            <person name="Miura S."/>
            <person name="Morishita T."/>
            <person name="Kabeya Y."/>
            <person name="Terasawa K."/>
            <person name="Suzuki Y."/>
            <person name="Ishii Y."/>
            <person name="Asakawa S."/>
            <person name="Takano H."/>
            <person name="Ohta N."/>
            <person name="Kuroiwa H."/>
            <person name="Tanaka K."/>
            <person name="Shimizu N."/>
            <person name="Sugano S."/>
            <person name="Sato N."/>
            <person name="Nozaki H."/>
            <person name="Ogasawara N."/>
            <person name="Kohara Y."/>
            <person name="Kuroiwa T."/>
        </authorList>
    </citation>
    <scope>NUCLEOTIDE SEQUENCE [LARGE SCALE GENOMIC DNA]</scope>
    <source>
        <strain evidence="5 6">10D</strain>
    </source>
</reference>
<dbReference type="Proteomes" id="UP000007014">
    <property type="component" value="Chromosome 17"/>
</dbReference>
<reference evidence="5 6" key="2">
    <citation type="journal article" date="2007" name="BMC Biol.">
        <title>A 100%-complete sequence reveals unusually simple genomic features in the hot-spring red alga Cyanidioschyzon merolae.</title>
        <authorList>
            <person name="Nozaki H."/>
            <person name="Takano H."/>
            <person name="Misumi O."/>
            <person name="Terasawa K."/>
            <person name="Matsuzaki M."/>
            <person name="Maruyama S."/>
            <person name="Nishida K."/>
            <person name="Yagisawa F."/>
            <person name="Yoshida Y."/>
            <person name="Fujiwara T."/>
            <person name="Takio S."/>
            <person name="Tamura K."/>
            <person name="Chung S.J."/>
            <person name="Nakamura S."/>
            <person name="Kuroiwa H."/>
            <person name="Tanaka K."/>
            <person name="Sato N."/>
            <person name="Kuroiwa T."/>
        </authorList>
    </citation>
    <scope>NUCLEOTIDE SEQUENCE [LARGE SCALE GENOMIC DNA]</scope>
    <source>
        <strain evidence="5 6">10D</strain>
    </source>
</reference>
<dbReference type="GO" id="GO:1990904">
    <property type="term" value="C:ribonucleoprotein complex"/>
    <property type="evidence" value="ECO:0007669"/>
    <property type="project" value="UniProtKB-KW"/>
</dbReference>
<dbReference type="RefSeq" id="XP_005538223.1">
    <property type="nucleotide sequence ID" value="XM_005538166.1"/>
</dbReference>
<keyword evidence="6" id="KW-1185">Reference proteome</keyword>
<dbReference type="Pfam" id="PF00338">
    <property type="entry name" value="Ribosomal_S10"/>
    <property type="match status" value="1"/>
</dbReference>
<evidence type="ECO:0000256" key="2">
    <source>
        <dbReference type="ARBA" id="ARBA00023274"/>
    </source>
</evidence>
<organism evidence="5 6">
    <name type="scientific">Cyanidioschyzon merolae (strain NIES-3377 / 10D)</name>
    <name type="common">Unicellular red alga</name>
    <dbReference type="NCBI Taxonomy" id="280699"/>
    <lineage>
        <taxon>Eukaryota</taxon>
        <taxon>Rhodophyta</taxon>
        <taxon>Bangiophyceae</taxon>
        <taxon>Cyanidiales</taxon>
        <taxon>Cyanidiaceae</taxon>
        <taxon>Cyanidioschyzon</taxon>
    </lineage>
</organism>
<dbReference type="Gramene" id="CMQ321CT">
    <property type="protein sequence ID" value="CMQ321CT"/>
    <property type="gene ID" value="CMQ321C"/>
</dbReference>
<dbReference type="GeneID" id="16996275"/>
<evidence type="ECO:0000256" key="3">
    <source>
        <dbReference type="SAM" id="MobiDB-lite"/>
    </source>
</evidence>
<evidence type="ECO:0000313" key="6">
    <source>
        <dbReference type="Proteomes" id="UP000007014"/>
    </source>
</evidence>
<proteinExistence type="predicted"/>
<keyword evidence="2" id="KW-0687">Ribonucleoprotein</keyword>
<dbReference type="GO" id="GO:0005840">
    <property type="term" value="C:ribosome"/>
    <property type="evidence" value="ECO:0007669"/>
    <property type="project" value="UniProtKB-KW"/>
</dbReference>
<evidence type="ECO:0000259" key="4">
    <source>
        <dbReference type="SMART" id="SM01403"/>
    </source>
</evidence>
<dbReference type="InterPro" id="IPR027486">
    <property type="entry name" value="Ribosomal_uS10_dom"/>
</dbReference>
<evidence type="ECO:0000313" key="5">
    <source>
        <dbReference type="EMBL" id="BAM82187.1"/>
    </source>
</evidence>
<dbReference type="InterPro" id="IPR036838">
    <property type="entry name" value="Ribosomal_uS10_dom_sf"/>
</dbReference>
<name>M1VGC9_CYAM1</name>
<dbReference type="Gene3D" id="3.30.70.600">
    <property type="entry name" value="Ribosomal protein S10 domain"/>
    <property type="match status" value="1"/>
</dbReference>
<dbReference type="AlphaFoldDB" id="M1VGC9"/>
<dbReference type="EMBL" id="AP006499">
    <property type="protein sequence ID" value="BAM82187.1"/>
    <property type="molecule type" value="Genomic_DNA"/>
</dbReference>
<evidence type="ECO:0000256" key="1">
    <source>
        <dbReference type="ARBA" id="ARBA00022980"/>
    </source>
</evidence>
<sequence length="231" mass="25486">MHLARPWARETATSCRQLWSLGARHWTSRAAAAAVAGGSTEGSVPDLHEYRYLFRYMTWDMRSKRLNDVLRRMQLLIRAAGGELHGGVASPSDKLERIAVLRSPFVDKSSQEHFERVTRFRVLRWTWRADTQSSVASKSNEHQPVDMGHAVAMETPAGYGLRVTETRNGLAALAFFFTDIVDSQHKLGSNGHAAGVDAAPRAAGVVEARESSHERGNAIPGAWSREAHTAA</sequence>